<proteinExistence type="inferred from homology"/>
<dbReference type="SUPFAM" id="SSF51569">
    <property type="entry name" value="Aldolase"/>
    <property type="match status" value="1"/>
</dbReference>
<feature type="binding site" evidence="5">
    <location>
        <position position="213"/>
    </location>
    <ligand>
        <name>3-dehydroquinate</name>
        <dbReference type="ChEBI" id="CHEBI:32364"/>
    </ligand>
</feature>
<dbReference type="GO" id="GO:0003855">
    <property type="term" value="F:3-dehydroquinate dehydratase activity"/>
    <property type="evidence" value="ECO:0007669"/>
    <property type="project" value="UniProtKB-EC"/>
</dbReference>
<feature type="active site" description="Proton donor/acceptor" evidence="5">
    <location>
        <position position="143"/>
    </location>
</feature>
<dbReference type="Gene3D" id="3.20.20.70">
    <property type="entry name" value="Aldolase class I"/>
    <property type="match status" value="1"/>
</dbReference>
<evidence type="ECO:0000256" key="1">
    <source>
        <dbReference type="ARBA" id="ARBA00001864"/>
    </source>
</evidence>
<keyword evidence="7" id="KW-1185">Reference proteome</keyword>
<feature type="binding site" evidence="5">
    <location>
        <position position="232"/>
    </location>
    <ligand>
        <name>3-dehydroquinate</name>
        <dbReference type="ChEBI" id="CHEBI:32364"/>
    </ligand>
</feature>
<comment type="subunit">
    <text evidence="5">Homodimer.</text>
</comment>
<keyword evidence="2 5" id="KW-0057">Aromatic amino acid biosynthesis</keyword>
<dbReference type="InterPro" id="IPR050146">
    <property type="entry name" value="Type-I_3-dehydroquinase"/>
</dbReference>
<dbReference type="RefSeq" id="WP_390302430.1">
    <property type="nucleotide sequence ID" value="NZ_JBHRRZ010000003.1"/>
</dbReference>
<organism evidence="6 7">
    <name type="scientific">Virgibacillus sediminis</name>
    <dbReference type="NCBI Taxonomy" id="202260"/>
    <lineage>
        <taxon>Bacteria</taxon>
        <taxon>Bacillati</taxon>
        <taxon>Bacillota</taxon>
        <taxon>Bacilli</taxon>
        <taxon>Bacillales</taxon>
        <taxon>Bacillaceae</taxon>
        <taxon>Virgibacillus</taxon>
    </lineage>
</organism>
<comment type="caution">
    <text evidence="5">Lacks conserved residue(s) required for the propagation of feature annotation.</text>
</comment>
<dbReference type="InterPro" id="IPR001381">
    <property type="entry name" value="DHquinase_I"/>
</dbReference>
<dbReference type="InterPro" id="IPR013785">
    <property type="entry name" value="Aldolase_TIM"/>
</dbReference>
<evidence type="ECO:0000256" key="3">
    <source>
        <dbReference type="ARBA" id="ARBA00023239"/>
    </source>
</evidence>
<name>A0ABV7A2I3_9BACI</name>
<gene>
    <name evidence="5 6" type="primary">aroD</name>
    <name evidence="6" type="ORF">ACFODW_02445</name>
</gene>
<evidence type="ECO:0000313" key="6">
    <source>
        <dbReference type="EMBL" id="MFC2947226.1"/>
    </source>
</evidence>
<comment type="catalytic activity">
    <reaction evidence="1 5">
        <text>3-dehydroquinate = 3-dehydroshikimate + H2O</text>
        <dbReference type="Rhea" id="RHEA:21096"/>
        <dbReference type="ChEBI" id="CHEBI:15377"/>
        <dbReference type="ChEBI" id="CHEBI:16630"/>
        <dbReference type="ChEBI" id="CHEBI:32364"/>
        <dbReference type="EC" id="4.2.1.10"/>
    </reaction>
</comment>
<feature type="binding site" evidence="5">
    <location>
        <begin position="46"/>
        <end position="48"/>
    </location>
    <ligand>
        <name>3-dehydroquinate</name>
        <dbReference type="ChEBI" id="CHEBI:32364"/>
    </ligand>
</feature>
<comment type="similarity">
    <text evidence="5">Belongs to the type-I 3-dehydroquinase family.</text>
</comment>
<keyword evidence="4 5" id="KW-0704">Schiff base</keyword>
<dbReference type="Pfam" id="PF01487">
    <property type="entry name" value="DHquinase_I"/>
    <property type="match status" value="1"/>
</dbReference>
<dbReference type="EC" id="4.2.1.10" evidence="5"/>
<dbReference type="HAMAP" id="MF_00214">
    <property type="entry name" value="AroD"/>
    <property type="match status" value="1"/>
</dbReference>
<evidence type="ECO:0000256" key="4">
    <source>
        <dbReference type="ARBA" id="ARBA00023270"/>
    </source>
</evidence>
<keyword evidence="3 5" id="KW-0456">Lyase</keyword>
<evidence type="ECO:0000256" key="5">
    <source>
        <dbReference type="HAMAP-Rule" id="MF_00214"/>
    </source>
</evidence>
<keyword evidence="5" id="KW-0028">Amino-acid biosynthesis</keyword>
<dbReference type="Proteomes" id="UP001595387">
    <property type="component" value="Unassembled WGS sequence"/>
</dbReference>
<evidence type="ECO:0000256" key="2">
    <source>
        <dbReference type="ARBA" id="ARBA00023141"/>
    </source>
</evidence>
<dbReference type="PANTHER" id="PTHR43699:SF1">
    <property type="entry name" value="3-DEHYDROQUINATE DEHYDRATASE"/>
    <property type="match status" value="1"/>
</dbReference>
<feature type="active site" description="Schiff-base intermediate with substrate" evidence="5">
    <location>
        <position position="170"/>
    </location>
</feature>
<dbReference type="EMBL" id="JBHRRZ010000003">
    <property type="protein sequence ID" value="MFC2947226.1"/>
    <property type="molecule type" value="Genomic_DNA"/>
</dbReference>
<dbReference type="NCBIfam" id="TIGR01093">
    <property type="entry name" value="aroD"/>
    <property type="match status" value="1"/>
</dbReference>
<feature type="binding site" evidence="5">
    <location>
        <position position="82"/>
    </location>
    <ligand>
        <name>3-dehydroquinate</name>
        <dbReference type="ChEBI" id="CHEBI:32364"/>
    </ligand>
</feature>
<sequence>MKVVKVRDVLIGEGTPKVIIPLMGRTDKQLAEEVAVVKESEPDMVEWRADVHERVDCLDEISGTAAQLRKDLGEIPLLFTFRTDKEGGNRELSEDTYFRLLSKIIDTGMVDVIDVEYFADKLKVETIIQQARENDIRVILSNHDFDKTPEMGEILSRLQGMQEMGADIPKIAVMPRDMEDLFTLLQATSKMSRIYADRPIITMAMGKLGLISRLAGEVFGSAATFGSGKEASAPGQIAAEDLKLVLSTIHKYQI</sequence>
<protein>
    <recommendedName>
        <fullName evidence="5">3-dehydroquinate dehydratase</fullName>
        <shortName evidence="5">3-dehydroquinase</shortName>
        <ecNumber evidence="5">4.2.1.10</ecNumber>
    </recommendedName>
    <alternativeName>
        <fullName evidence="5">Type I DHQase</fullName>
    </alternativeName>
    <alternativeName>
        <fullName evidence="5">Type I dehydroquinase</fullName>
        <shortName evidence="5">DHQ1</shortName>
    </alternativeName>
</protein>
<comment type="pathway">
    <text evidence="5">Metabolic intermediate biosynthesis; chorismate biosynthesis; chorismate from D-erythrose 4-phosphate and phosphoenolpyruvate: step 3/7.</text>
</comment>
<dbReference type="CDD" id="cd00502">
    <property type="entry name" value="DHQase_I"/>
    <property type="match status" value="1"/>
</dbReference>
<feature type="binding site" evidence="5">
    <location>
        <position position="236"/>
    </location>
    <ligand>
        <name>3-dehydroquinate</name>
        <dbReference type="ChEBI" id="CHEBI:32364"/>
    </ligand>
</feature>
<reference evidence="7" key="1">
    <citation type="journal article" date="2019" name="Int. J. Syst. Evol. Microbiol.">
        <title>The Global Catalogue of Microorganisms (GCM) 10K type strain sequencing project: providing services to taxonomists for standard genome sequencing and annotation.</title>
        <authorList>
            <consortium name="The Broad Institute Genomics Platform"/>
            <consortium name="The Broad Institute Genome Sequencing Center for Infectious Disease"/>
            <person name="Wu L."/>
            <person name="Ma J."/>
        </authorList>
    </citation>
    <scope>NUCLEOTIDE SEQUENCE [LARGE SCALE GENOMIC DNA]</scope>
    <source>
        <strain evidence="7">KCTC 13193</strain>
    </source>
</reference>
<accession>A0ABV7A2I3</accession>
<comment type="caution">
    <text evidence="6">The sequence shown here is derived from an EMBL/GenBank/DDBJ whole genome shotgun (WGS) entry which is preliminary data.</text>
</comment>
<comment type="function">
    <text evidence="5">Involved in the third step of the chorismate pathway, which leads to the biosynthesis of aromatic amino acids. Catalyzes the cis-dehydration of 3-dehydroquinate (DHQ) and introduces the first double bond of the aromatic ring to yield 3-dehydroshikimate.</text>
</comment>
<dbReference type="PANTHER" id="PTHR43699">
    <property type="entry name" value="3-DEHYDROQUINATE DEHYDRATASE"/>
    <property type="match status" value="1"/>
</dbReference>
<evidence type="ECO:0000313" key="7">
    <source>
        <dbReference type="Proteomes" id="UP001595387"/>
    </source>
</evidence>